<feature type="region of interest" description="Disordered" evidence="1">
    <location>
        <begin position="1"/>
        <end position="62"/>
    </location>
</feature>
<feature type="compositionally biased region" description="Low complexity" evidence="1">
    <location>
        <begin position="397"/>
        <end position="410"/>
    </location>
</feature>
<dbReference type="EMBL" id="CAICTM010001156">
    <property type="protein sequence ID" value="CAB9521040.1"/>
    <property type="molecule type" value="Genomic_DNA"/>
</dbReference>
<feature type="region of interest" description="Disordered" evidence="1">
    <location>
        <begin position="391"/>
        <end position="476"/>
    </location>
</feature>
<sequence length="476" mass="55474">MASLRPAFREKETDLQDSDDEEEPRSRRHKRRHVQDSDTRRPRKRLSRHLEEDDDHSTSSIRSNDPRALRYIYCCPVCYVECYRRLLLNIRPKDHVKDDDGHDRQQRPTFDSSDDDEQEDHDKSGSDDSDDDDNNNKNNNTQKKISTATTTADQEEEDVLELGNFEYGPIEVLATVDPTFQIAGAFCFGKLKHVKQHLSQDHRIDTHQVYKNNVFHSFHLSQSDGLVQRFQKKALDMKGLGYMKDYFGQVEDELQLLTAGRRQCRRWKRRQQDDDDEYGEQVEAFWSSFTIRGHRIWKDLQQAYGKDQDRATLLGSGFDDDDGQVDDEEEVGGRAINHDLIRRRQEFNAEEERAADRNYIAKLEQRHGIAHSKDDDDDDDSSVELVDTDCEEVVEEPGSNSSSPDPNNNHGGDEEEDDDDYAHKEGRPDRAEQDYGDEYYHDHQSSEYECDETVRLSQVSRRKRRRGANAFADDDD</sequence>
<feature type="region of interest" description="Disordered" evidence="1">
    <location>
        <begin position="94"/>
        <end position="155"/>
    </location>
</feature>
<feature type="compositionally biased region" description="Basic and acidic residues" evidence="1">
    <location>
        <begin position="421"/>
        <end position="446"/>
    </location>
</feature>
<protein>
    <submittedName>
        <fullName evidence="2">Uncharacterized protein</fullName>
    </submittedName>
</protein>
<comment type="caution">
    <text evidence="2">The sequence shown here is derived from an EMBL/GenBank/DDBJ whole genome shotgun (WGS) entry which is preliminary data.</text>
</comment>
<name>A0A9N8EIJ8_9STRA</name>
<proteinExistence type="predicted"/>
<reference evidence="2" key="1">
    <citation type="submission" date="2020-06" db="EMBL/GenBank/DDBJ databases">
        <authorList>
            <consortium name="Plant Systems Biology data submission"/>
        </authorList>
    </citation>
    <scope>NUCLEOTIDE SEQUENCE</scope>
    <source>
        <strain evidence="2">D6</strain>
    </source>
</reference>
<keyword evidence="3" id="KW-1185">Reference proteome</keyword>
<organism evidence="2 3">
    <name type="scientific">Seminavis robusta</name>
    <dbReference type="NCBI Taxonomy" id="568900"/>
    <lineage>
        <taxon>Eukaryota</taxon>
        <taxon>Sar</taxon>
        <taxon>Stramenopiles</taxon>
        <taxon>Ochrophyta</taxon>
        <taxon>Bacillariophyta</taxon>
        <taxon>Bacillariophyceae</taxon>
        <taxon>Bacillariophycidae</taxon>
        <taxon>Naviculales</taxon>
        <taxon>Naviculaceae</taxon>
        <taxon>Seminavis</taxon>
    </lineage>
</organism>
<dbReference type="Proteomes" id="UP001153069">
    <property type="component" value="Unassembled WGS sequence"/>
</dbReference>
<dbReference type="AlphaFoldDB" id="A0A9N8EIJ8"/>
<gene>
    <name evidence="2" type="ORF">SEMRO_1158_G247440.1</name>
</gene>
<evidence type="ECO:0000313" key="2">
    <source>
        <dbReference type="EMBL" id="CAB9521040.1"/>
    </source>
</evidence>
<accession>A0A9N8EIJ8</accession>
<evidence type="ECO:0000313" key="3">
    <source>
        <dbReference type="Proteomes" id="UP001153069"/>
    </source>
</evidence>
<feature type="compositionally biased region" description="Basic and acidic residues" evidence="1">
    <location>
        <begin position="94"/>
        <end position="106"/>
    </location>
</feature>
<evidence type="ECO:0000256" key="1">
    <source>
        <dbReference type="SAM" id="MobiDB-lite"/>
    </source>
</evidence>